<accession>B9YDA2</accession>
<gene>
    <name evidence="2" type="primary">dinB</name>
    <name evidence="4" type="ORF">HOLDEFILI_03818</name>
</gene>
<dbReference type="GO" id="GO:0000287">
    <property type="term" value="F:magnesium ion binding"/>
    <property type="evidence" value="ECO:0007669"/>
    <property type="project" value="UniProtKB-UniRule"/>
</dbReference>
<evidence type="ECO:0000259" key="3">
    <source>
        <dbReference type="PROSITE" id="PS50173"/>
    </source>
</evidence>
<dbReference type="EC" id="2.7.7.7" evidence="2"/>
<dbReference type="GO" id="GO:0003887">
    <property type="term" value="F:DNA-directed DNA polymerase activity"/>
    <property type="evidence" value="ECO:0007669"/>
    <property type="project" value="UniProtKB-UniRule"/>
</dbReference>
<dbReference type="GO" id="GO:0005829">
    <property type="term" value="C:cytosol"/>
    <property type="evidence" value="ECO:0007669"/>
    <property type="project" value="TreeGrafter"/>
</dbReference>
<feature type="site" description="Substrate discrimination" evidence="2">
    <location>
        <position position="61"/>
    </location>
</feature>
<dbReference type="GO" id="GO:0009432">
    <property type="term" value="P:SOS response"/>
    <property type="evidence" value="ECO:0007669"/>
    <property type="project" value="TreeGrafter"/>
</dbReference>
<comment type="similarity">
    <text evidence="1 2">Belongs to the DNA polymerase type-Y family.</text>
</comment>
<feature type="domain" description="UmuC" evidence="3">
    <location>
        <begin position="52"/>
        <end position="234"/>
    </location>
</feature>
<comment type="function">
    <text evidence="2">Poorly processive, error-prone DNA polymerase involved in untargeted mutagenesis. Copies undamaged DNA at stalled replication forks, which arise in vivo from mismatched or misaligned primer ends. These misaligned primers can be extended by PolIV. Exhibits no 3'-5' exonuclease (proofreading) activity. May be involved in translesional synthesis, in conjunction with the beta clamp from PolIII.</text>
</comment>
<dbReference type="Gene3D" id="3.40.1170.60">
    <property type="match status" value="1"/>
</dbReference>
<dbReference type="GO" id="GO:0006281">
    <property type="term" value="P:DNA repair"/>
    <property type="evidence" value="ECO:0007669"/>
    <property type="project" value="UniProtKB-UniRule"/>
</dbReference>
<keyword evidence="2" id="KW-0808">Transferase</keyword>
<keyword evidence="2" id="KW-0515">Mutator protein</keyword>
<dbReference type="eggNOG" id="COG0389">
    <property type="taxonomic scope" value="Bacteria"/>
</dbReference>
<keyword evidence="2" id="KW-0548">Nucleotidyltransferase</keyword>
<dbReference type="Proteomes" id="UP000005950">
    <property type="component" value="Unassembled WGS sequence"/>
</dbReference>
<keyword evidence="2" id="KW-0963">Cytoplasm</keyword>
<dbReference type="SUPFAM" id="SSF56672">
    <property type="entry name" value="DNA/RNA polymerases"/>
    <property type="match status" value="1"/>
</dbReference>
<dbReference type="InterPro" id="IPR036775">
    <property type="entry name" value="DNA_pol_Y-fam_lit_finger_sf"/>
</dbReference>
<dbReference type="GO" id="GO:0003684">
    <property type="term" value="F:damaged DNA binding"/>
    <property type="evidence" value="ECO:0007669"/>
    <property type="project" value="InterPro"/>
</dbReference>
<dbReference type="InterPro" id="IPR001126">
    <property type="entry name" value="UmuC"/>
</dbReference>
<keyword evidence="2" id="KW-0479">Metal-binding</keyword>
<dbReference type="PANTHER" id="PTHR11076">
    <property type="entry name" value="DNA REPAIR POLYMERASE UMUC / TRANSFERASE FAMILY MEMBER"/>
    <property type="match status" value="1"/>
</dbReference>
<dbReference type="GO" id="GO:0042276">
    <property type="term" value="P:error-prone translesion synthesis"/>
    <property type="evidence" value="ECO:0007669"/>
    <property type="project" value="TreeGrafter"/>
</dbReference>
<feature type="binding site" evidence="2">
    <location>
        <position position="56"/>
    </location>
    <ligand>
        <name>Mg(2+)</name>
        <dbReference type="ChEBI" id="CHEBI:18420"/>
    </ligand>
</feature>
<dbReference type="InterPro" id="IPR050116">
    <property type="entry name" value="DNA_polymerase-Y"/>
</dbReference>
<dbReference type="HAMAP" id="MF_01113">
    <property type="entry name" value="DNApol_IV"/>
    <property type="match status" value="1"/>
</dbReference>
<dbReference type="STRING" id="545696.HOLDEFILI_03818"/>
<dbReference type="Gene3D" id="3.30.1490.100">
    <property type="entry name" value="DNA polymerase, Y-family, little finger domain"/>
    <property type="match status" value="1"/>
</dbReference>
<evidence type="ECO:0000256" key="1">
    <source>
        <dbReference type="ARBA" id="ARBA00010945"/>
    </source>
</evidence>
<dbReference type="AlphaFoldDB" id="B9YDA2"/>
<dbReference type="Gene3D" id="3.30.70.270">
    <property type="match status" value="1"/>
</dbReference>
<dbReference type="CDD" id="cd03586">
    <property type="entry name" value="PolY_Pol_IV_kappa"/>
    <property type="match status" value="1"/>
</dbReference>
<keyword evidence="2" id="KW-0238">DNA-binding</keyword>
<dbReference type="EMBL" id="ACCF01000240">
    <property type="protein sequence ID" value="EEF66045.1"/>
    <property type="molecule type" value="Genomic_DNA"/>
</dbReference>
<keyword evidence="2" id="KW-0227">DNA damage</keyword>
<comment type="caution">
    <text evidence="4">The sequence shown here is derived from an EMBL/GenBank/DDBJ whole genome shotgun (WGS) entry which is preliminary data.</text>
</comment>
<name>B9YDA2_9FIRM</name>
<dbReference type="InterPro" id="IPR017961">
    <property type="entry name" value="DNA_pol_Y-fam_little_finger"/>
</dbReference>
<sequence>MTSISPGFSFVSRITRNWKDGYITRLEQCQEHNLNLILVKFKAEVMRMERAIVHSDINHCYAQIEEMLNPELKQRPMAVGGSQEERHGIILAKNLHAKKYKIQTGETLDEARIKCPQLLILPPDYRRYQRITDQVKAIYREYTDRVEEYGLDEAWLDLTQSQRLFGPASQIARTIQQRVYAELGLTISIGLSFNKIFAKMASDFVKPSGFVTITRANFQEKIYPLSVRELFYVGAATQKKLEAWGITTIGDLASRDRQFMRRYFGKVGEMLHWFALGEDISEVALASEAIPVKSVGNSVTAVHDLHTHGEARLVLRVLAESVASRLRDQGLKGKGIALSLRDIHLFRWSLQRKRARPTQLAEEILEDAEILLRQAWQNALPLRSIGISVFDLCLDQTGEQLDLFVDEQHRQSLLQLEKTVDGIRRRFGFEKIQRCSLLLDKPLTSFNPKQDQTIHPIGFLKGPIQAGSR</sequence>
<evidence type="ECO:0000313" key="5">
    <source>
        <dbReference type="Proteomes" id="UP000005950"/>
    </source>
</evidence>
<comment type="catalytic activity">
    <reaction evidence="2">
        <text>DNA(n) + a 2'-deoxyribonucleoside 5'-triphosphate = DNA(n+1) + diphosphate</text>
        <dbReference type="Rhea" id="RHEA:22508"/>
        <dbReference type="Rhea" id="RHEA-COMP:17339"/>
        <dbReference type="Rhea" id="RHEA-COMP:17340"/>
        <dbReference type="ChEBI" id="CHEBI:33019"/>
        <dbReference type="ChEBI" id="CHEBI:61560"/>
        <dbReference type="ChEBI" id="CHEBI:173112"/>
        <dbReference type="EC" id="2.7.7.7"/>
    </reaction>
</comment>
<dbReference type="Pfam" id="PF00817">
    <property type="entry name" value="IMS"/>
    <property type="match status" value="1"/>
</dbReference>
<feature type="active site" evidence="2">
    <location>
        <position position="153"/>
    </location>
</feature>
<keyword evidence="2" id="KW-0234">DNA repair</keyword>
<comment type="cofactor">
    <cofactor evidence="2">
        <name>Mg(2+)</name>
        <dbReference type="ChEBI" id="CHEBI:18420"/>
    </cofactor>
    <text evidence="2">Binds 2 magnesium ions per subunit.</text>
</comment>
<evidence type="ECO:0000313" key="4">
    <source>
        <dbReference type="EMBL" id="EEF66045.1"/>
    </source>
</evidence>
<dbReference type="InterPro" id="IPR022880">
    <property type="entry name" value="DNApol_IV"/>
</dbReference>
<evidence type="ECO:0000256" key="2">
    <source>
        <dbReference type="HAMAP-Rule" id="MF_01113"/>
    </source>
</evidence>
<feature type="binding site" evidence="2">
    <location>
        <position position="152"/>
    </location>
    <ligand>
        <name>Mg(2+)</name>
        <dbReference type="ChEBI" id="CHEBI:18420"/>
    </ligand>
</feature>
<dbReference type="PANTHER" id="PTHR11076:SF35">
    <property type="entry name" value="DNA REPAIR PROTEIN HOMOLOG YOBH"/>
    <property type="match status" value="1"/>
</dbReference>
<dbReference type="PROSITE" id="PS50173">
    <property type="entry name" value="UMUC"/>
    <property type="match status" value="1"/>
</dbReference>
<reference evidence="4 5" key="1">
    <citation type="submission" date="2008-12" db="EMBL/GenBank/DDBJ databases">
        <authorList>
            <person name="Fulton L."/>
            <person name="Clifton S."/>
            <person name="Fulton B."/>
            <person name="Xu J."/>
            <person name="Minx P."/>
            <person name="Pepin K.H."/>
            <person name="Johnson M."/>
            <person name="Bhonagiri V."/>
            <person name="Nash W.E."/>
            <person name="Mardis E.R."/>
            <person name="Wilson R.K."/>
        </authorList>
    </citation>
    <scope>NUCLEOTIDE SEQUENCE [LARGE SCALE GENOMIC DNA]</scope>
    <source>
        <strain evidence="4 5">DSM 12042</strain>
    </source>
</reference>
<keyword evidence="2" id="KW-0460">Magnesium</keyword>
<organism evidence="4 5">
    <name type="scientific">Holdemania filiformis DSM 12042</name>
    <dbReference type="NCBI Taxonomy" id="545696"/>
    <lineage>
        <taxon>Bacteria</taxon>
        <taxon>Bacillati</taxon>
        <taxon>Bacillota</taxon>
        <taxon>Erysipelotrichia</taxon>
        <taxon>Erysipelotrichales</taxon>
        <taxon>Erysipelotrichaceae</taxon>
        <taxon>Holdemania</taxon>
    </lineage>
</organism>
<reference evidence="4 5" key="2">
    <citation type="submission" date="2009-02" db="EMBL/GenBank/DDBJ databases">
        <title>Draft genome sequence of Holdemania filiformis DSM 12042.</title>
        <authorList>
            <person name="Sudarsanam P."/>
            <person name="Ley R."/>
            <person name="Guruge J."/>
            <person name="Turnbaugh P.J."/>
            <person name="Mahowald M."/>
            <person name="Liep D."/>
            <person name="Gordon J."/>
        </authorList>
    </citation>
    <scope>NUCLEOTIDE SEQUENCE [LARGE SCALE GENOMIC DNA]</scope>
    <source>
        <strain evidence="4 5">DSM 12042</strain>
    </source>
</reference>
<dbReference type="Gene3D" id="1.10.150.20">
    <property type="entry name" value="5' to 3' exonuclease, C-terminal subdomain"/>
    <property type="match status" value="1"/>
</dbReference>
<comment type="subunit">
    <text evidence="2">Monomer.</text>
</comment>
<dbReference type="NCBIfam" id="NF002677">
    <property type="entry name" value="PRK02406.1"/>
    <property type="match status" value="1"/>
</dbReference>
<comment type="subcellular location">
    <subcellularLocation>
        <location evidence="2">Cytoplasm</location>
    </subcellularLocation>
</comment>
<dbReference type="SUPFAM" id="SSF100879">
    <property type="entry name" value="Lesion bypass DNA polymerase (Y-family), little finger domain"/>
    <property type="match status" value="1"/>
</dbReference>
<protein>
    <recommendedName>
        <fullName evidence="2">DNA polymerase IV</fullName>
        <shortName evidence="2">Pol IV</shortName>
        <ecNumber evidence="2">2.7.7.7</ecNumber>
    </recommendedName>
</protein>
<dbReference type="Pfam" id="PF11799">
    <property type="entry name" value="IMS_C"/>
    <property type="match status" value="1"/>
</dbReference>
<keyword evidence="2" id="KW-0239">DNA-directed DNA polymerase</keyword>
<dbReference type="HOGENOM" id="CLU_012348_1_1_9"/>
<keyword evidence="2" id="KW-0235">DNA replication</keyword>
<dbReference type="InterPro" id="IPR043502">
    <property type="entry name" value="DNA/RNA_pol_sf"/>
</dbReference>
<dbReference type="InterPro" id="IPR043128">
    <property type="entry name" value="Rev_trsase/Diguanyl_cyclase"/>
</dbReference>
<dbReference type="GO" id="GO:0006261">
    <property type="term" value="P:DNA-templated DNA replication"/>
    <property type="evidence" value="ECO:0007669"/>
    <property type="project" value="UniProtKB-UniRule"/>
</dbReference>
<proteinExistence type="inferred from homology"/>